<dbReference type="Pfam" id="PF04939">
    <property type="entry name" value="RRS1"/>
    <property type="match status" value="1"/>
</dbReference>
<comment type="similarity">
    <text evidence="2 5">Belongs to the RRS1 family.</text>
</comment>
<evidence type="ECO:0000256" key="5">
    <source>
        <dbReference type="RuleBase" id="RU364132"/>
    </source>
</evidence>
<sequence>MAANIESEEATTINDVISAAKTREKYKPIEVNKQIEPETDLGNLLIADINLFERKNFKKEKDEILKKVARDNTQFLFNAIWKLPIEKSEHVVLVKLPEASTVLPREKPIPKPKPLTKWQEFAKRKGIRKQKRGRKLWDETSQTWKPRWGFKRANDNTNEWLIEVPGNADPYEDQFLKREQEKKERVAKNDFQRLKNIGRSQKKGSELTPTQKPTRNQVKATINAARVSNASMGKFTPKLQNETQPKKSGKKRKVLLAFTHCRRWQSTSKMLRLTVLYRCKQFQLHLSILFIQEFYI</sequence>
<keyword evidence="3 5" id="KW-0690">Ribosome biogenesis</keyword>
<organism evidence="6 7">
    <name type="scientific">Paramuricea clavata</name>
    <name type="common">Red gorgonian</name>
    <name type="synonym">Violescent sea-whip</name>
    <dbReference type="NCBI Taxonomy" id="317549"/>
    <lineage>
        <taxon>Eukaryota</taxon>
        <taxon>Metazoa</taxon>
        <taxon>Cnidaria</taxon>
        <taxon>Anthozoa</taxon>
        <taxon>Octocorallia</taxon>
        <taxon>Malacalcyonacea</taxon>
        <taxon>Plexauridae</taxon>
        <taxon>Paramuricea</taxon>
    </lineage>
</organism>
<comment type="subcellular location">
    <subcellularLocation>
        <location evidence="1 5">Nucleus</location>
    </subcellularLocation>
</comment>
<protein>
    <recommendedName>
        <fullName evidence="5">Ribosome biogenesis regulatory protein</fullName>
    </recommendedName>
</protein>
<accession>A0A6S7JND0</accession>
<evidence type="ECO:0000256" key="1">
    <source>
        <dbReference type="ARBA" id="ARBA00004123"/>
    </source>
</evidence>
<dbReference type="Proteomes" id="UP001152795">
    <property type="component" value="Unassembled WGS sequence"/>
</dbReference>
<evidence type="ECO:0000313" key="7">
    <source>
        <dbReference type="Proteomes" id="UP001152795"/>
    </source>
</evidence>
<keyword evidence="7" id="KW-1185">Reference proteome</keyword>
<dbReference type="InterPro" id="IPR007023">
    <property type="entry name" value="Ribosom_reg"/>
</dbReference>
<dbReference type="PANTHER" id="PTHR17602">
    <property type="entry name" value="RIBOSOME BIOGENESIS REGULATORY PROTEIN"/>
    <property type="match status" value="1"/>
</dbReference>
<comment type="function">
    <text evidence="5">Involved in ribosomal large subunit assembly.</text>
</comment>
<dbReference type="GO" id="GO:0042273">
    <property type="term" value="P:ribosomal large subunit biogenesis"/>
    <property type="evidence" value="ECO:0007669"/>
    <property type="project" value="TreeGrafter"/>
</dbReference>
<dbReference type="GO" id="GO:0005730">
    <property type="term" value="C:nucleolus"/>
    <property type="evidence" value="ECO:0007669"/>
    <property type="project" value="TreeGrafter"/>
</dbReference>
<gene>
    <name evidence="6" type="ORF">PACLA_8A075908</name>
</gene>
<dbReference type="PANTHER" id="PTHR17602:SF4">
    <property type="entry name" value="RIBOSOME BIOGENESIS REGULATORY PROTEIN HOMOLOG"/>
    <property type="match status" value="1"/>
</dbReference>
<keyword evidence="4 5" id="KW-0539">Nucleus</keyword>
<evidence type="ECO:0000256" key="2">
    <source>
        <dbReference type="ARBA" id="ARBA00010077"/>
    </source>
</evidence>
<proteinExistence type="inferred from homology"/>
<reference evidence="6" key="1">
    <citation type="submission" date="2020-04" db="EMBL/GenBank/DDBJ databases">
        <authorList>
            <person name="Alioto T."/>
            <person name="Alioto T."/>
            <person name="Gomez Garrido J."/>
        </authorList>
    </citation>
    <scope>NUCLEOTIDE SEQUENCE</scope>
    <source>
        <strain evidence="6">A484AB</strain>
    </source>
</reference>
<evidence type="ECO:0000313" key="6">
    <source>
        <dbReference type="EMBL" id="CAB4030610.1"/>
    </source>
</evidence>
<name>A0A6S7JND0_PARCT</name>
<dbReference type="EMBL" id="CACRXK020017001">
    <property type="protein sequence ID" value="CAB4030610.1"/>
    <property type="molecule type" value="Genomic_DNA"/>
</dbReference>
<dbReference type="GO" id="GO:0030687">
    <property type="term" value="C:preribosome, large subunit precursor"/>
    <property type="evidence" value="ECO:0007669"/>
    <property type="project" value="TreeGrafter"/>
</dbReference>
<dbReference type="GO" id="GO:0000447">
    <property type="term" value="P:endonucleolytic cleavage in ITS1 to separate SSU-rRNA from 5.8S rRNA and LSU-rRNA from tricistronic rRNA transcript (SSU-rRNA, 5.8S rRNA, LSU-rRNA)"/>
    <property type="evidence" value="ECO:0007669"/>
    <property type="project" value="TreeGrafter"/>
</dbReference>
<evidence type="ECO:0000256" key="4">
    <source>
        <dbReference type="ARBA" id="ARBA00023242"/>
    </source>
</evidence>
<dbReference type="AlphaFoldDB" id="A0A6S7JND0"/>
<comment type="caution">
    <text evidence="6">The sequence shown here is derived from an EMBL/GenBank/DDBJ whole genome shotgun (WGS) entry which is preliminary data.</text>
</comment>
<evidence type="ECO:0000256" key="3">
    <source>
        <dbReference type="ARBA" id="ARBA00022517"/>
    </source>
</evidence>
<dbReference type="OrthoDB" id="28455at2759"/>